<protein>
    <recommendedName>
        <fullName evidence="3">RloB domain-containing protein</fullName>
    </recommendedName>
</protein>
<organism evidence="1 2">
    <name type="scientific">Faecalibacterium langellae</name>
    <dbReference type="NCBI Taxonomy" id="3435293"/>
    <lineage>
        <taxon>Bacteria</taxon>
        <taxon>Bacillati</taxon>
        <taxon>Bacillota</taxon>
        <taxon>Clostridia</taxon>
        <taxon>Eubacteriales</taxon>
        <taxon>Oscillospiraceae</taxon>
        <taxon>Faecalibacterium</taxon>
    </lineage>
</organism>
<dbReference type="InterPro" id="IPR025591">
    <property type="entry name" value="RloB"/>
</dbReference>
<dbReference type="AlphaFoldDB" id="A0A2A6ZBP0"/>
<accession>A0A2A6ZBP0</accession>
<evidence type="ECO:0000313" key="2">
    <source>
        <dbReference type="Proteomes" id="UP000220752"/>
    </source>
</evidence>
<keyword evidence="2" id="KW-1185">Reference proteome</keyword>
<gene>
    <name evidence="1" type="ORF">CGS46_06510</name>
</gene>
<evidence type="ECO:0008006" key="3">
    <source>
        <dbReference type="Google" id="ProtNLM"/>
    </source>
</evidence>
<dbReference type="Proteomes" id="UP000220752">
    <property type="component" value="Unassembled WGS sequence"/>
</dbReference>
<dbReference type="Pfam" id="PF13707">
    <property type="entry name" value="RloB"/>
    <property type="match status" value="1"/>
</dbReference>
<name>A0A2A6ZBP0_9FIRM</name>
<evidence type="ECO:0000313" key="1">
    <source>
        <dbReference type="EMBL" id="PDX58754.1"/>
    </source>
</evidence>
<dbReference type="EMBL" id="NMTQ01000022">
    <property type="protein sequence ID" value="PDX58754.1"/>
    <property type="molecule type" value="Genomic_DNA"/>
</dbReference>
<proteinExistence type="predicted"/>
<comment type="caution">
    <text evidence="1">The sequence shown here is derived from an EMBL/GenBank/DDBJ whole genome shotgun (WGS) entry which is preliminary data.</text>
</comment>
<sequence>MSLKPPKKSDLGKSWMKDRRDKARMIQPEYHLIASEGTETEPQYFGAIQKIINANYRDRIQLKVEGIGDNTVNLLMKVRQYVQNYGIVFKHVWIVYDTDDFPAENIDMVAQLCKEYSVQGETIYHAVWSNQCVELWYLLHFMYMDTDIDRSRYWPKLSDWMKNIGAGGYEKNRPDMYEVLRPYMDIAIANAKRLDKQNEGRKPSESAPGTKVYELVEMLKPYLSNTQ</sequence>
<reference evidence="1 2" key="1">
    <citation type="journal article" date="2017" name="Front. Microbiol.">
        <title>New Insights into the Diversity of the Genus Faecalibacterium.</title>
        <authorList>
            <person name="Benevides L."/>
            <person name="Burman S."/>
            <person name="Martin R."/>
            <person name="Robert V."/>
            <person name="Thomas M."/>
            <person name="Miquel S."/>
            <person name="Chain F."/>
            <person name="Sokol H."/>
            <person name="Bermudez-Humaran L.G."/>
            <person name="Morrison M."/>
            <person name="Langella P."/>
            <person name="Azevedo V.A."/>
            <person name="Chatel J.M."/>
            <person name="Soares S."/>
        </authorList>
    </citation>
    <scope>NUCLEOTIDE SEQUENCE [LARGE SCALE GENOMIC DNA]</scope>
    <source>
        <strain evidence="2">CNCM I-4540</strain>
    </source>
</reference>